<dbReference type="AlphaFoldDB" id="A0ABD1ZJI2"/>
<comment type="caution">
    <text evidence="1">The sequence shown here is derived from an EMBL/GenBank/DDBJ whole genome shotgun (WGS) entry which is preliminary data.</text>
</comment>
<name>A0ABD1ZJI2_9MARC</name>
<protein>
    <recommendedName>
        <fullName evidence="3">Secreted protein</fullName>
    </recommendedName>
</protein>
<evidence type="ECO:0008006" key="3">
    <source>
        <dbReference type="Google" id="ProtNLM"/>
    </source>
</evidence>
<reference evidence="1 2" key="1">
    <citation type="submission" date="2024-09" db="EMBL/GenBank/DDBJ databases">
        <title>Chromosome-scale assembly of Riccia fluitans.</title>
        <authorList>
            <person name="Paukszto L."/>
            <person name="Sawicki J."/>
            <person name="Karawczyk K."/>
            <person name="Piernik-Szablinska J."/>
            <person name="Szczecinska M."/>
            <person name="Mazdziarz M."/>
        </authorList>
    </citation>
    <scope>NUCLEOTIDE SEQUENCE [LARGE SCALE GENOMIC DNA]</scope>
    <source>
        <strain evidence="1">Rf_01</strain>
        <tissue evidence="1">Aerial parts of the thallus</tissue>
    </source>
</reference>
<dbReference type="EMBL" id="JBHFFA010000001">
    <property type="protein sequence ID" value="KAL2650811.1"/>
    <property type="molecule type" value="Genomic_DNA"/>
</dbReference>
<keyword evidence="2" id="KW-1185">Reference proteome</keyword>
<gene>
    <name evidence="1" type="ORF">R1flu_018939</name>
</gene>
<proteinExistence type="predicted"/>
<evidence type="ECO:0000313" key="1">
    <source>
        <dbReference type="EMBL" id="KAL2650811.1"/>
    </source>
</evidence>
<sequence>MRVVARVAPAAAVGGRVVEASAACALASADVNVDRAAVEMLEFAEGESGVFAAEESAFVIEITAASAAAADDVCEEGEDELHDSPVAELLVQAWLSISAAADER</sequence>
<accession>A0ABD1ZJI2</accession>
<evidence type="ECO:0000313" key="2">
    <source>
        <dbReference type="Proteomes" id="UP001605036"/>
    </source>
</evidence>
<organism evidence="1 2">
    <name type="scientific">Riccia fluitans</name>
    <dbReference type="NCBI Taxonomy" id="41844"/>
    <lineage>
        <taxon>Eukaryota</taxon>
        <taxon>Viridiplantae</taxon>
        <taxon>Streptophyta</taxon>
        <taxon>Embryophyta</taxon>
        <taxon>Marchantiophyta</taxon>
        <taxon>Marchantiopsida</taxon>
        <taxon>Marchantiidae</taxon>
        <taxon>Marchantiales</taxon>
        <taxon>Ricciaceae</taxon>
        <taxon>Riccia</taxon>
    </lineage>
</organism>
<dbReference type="Proteomes" id="UP001605036">
    <property type="component" value="Unassembled WGS sequence"/>
</dbReference>